<name>A0ABM7TNA7_9BURK</name>
<reference evidence="1 2" key="1">
    <citation type="journal article" date="2022" name="Front. Microbiol.">
        <title>Identification and characterization of a novel class of self-sufficient cytochrome P450 hydroxylase involved in cyclohexanecarboxylate degradation in Paraburkholderia terrae strain KU-64.</title>
        <authorList>
            <person name="Yamamoto T."/>
            <person name="Hasegawa Y."/>
            <person name="Iwaki H."/>
        </authorList>
    </citation>
    <scope>NUCLEOTIDE SEQUENCE [LARGE SCALE GENOMIC DNA]</scope>
    <source>
        <strain evidence="1 2">KU-64</strain>
    </source>
</reference>
<protein>
    <submittedName>
        <fullName evidence="1">Uncharacterized protein</fullName>
    </submittedName>
</protein>
<evidence type="ECO:0000313" key="1">
    <source>
        <dbReference type="EMBL" id="BCZ76378.1"/>
    </source>
</evidence>
<sequence length="141" mass="13743">MKGGGGAGVGAGVRAVTGVGGVAEPAFDGADGLDVADGASDFGAEGVEGVDGAAGAFTAGGALTFDVDSVACACHGDVTPNAAHAARTARCSARVRPRMRYAGDRRETAREAGPMAARRDANTITTAFSKGRSGTTVACPV</sequence>
<gene>
    <name evidence="1" type="ORF">PTKU64_00530</name>
</gene>
<dbReference type="Proteomes" id="UP001319874">
    <property type="component" value="Chromosome 1"/>
</dbReference>
<keyword evidence="2" id="KW-1185">Reference proteome</keyword>
<organism evidence="1 2">
    <name type="scientific">Paraburkholderia terrae</name>
    <dbReference type="NCBI Taxonomy" id="311230"/>
    <lineage>
        <taxon>Bacteria</taxon>
        <taxon>Pseudomonadati</taxon>
        <taxon>Pseudomonadota</taxon>
        <taxon>Betaproteobacteria</taxon>
        <taxon>Burkholderiales</taxon>
        <taxon>Burkholderiaceae</taxon>
        <taxon>Paraburkholderia</taxon>
    </lineage>
</organism>
<dbReference type="EMBL" id="AP024955">
    <property type="protein sequence ID" value="BCZ76378.1"/>
    <property type="molecule type" value="Genomic_DNA"/>
</dbReference>
<accession>A0ABM7TNA7</accession>
<proteinExistence type="predicted"/>
<evidence type="ECO:0000313" key="2">
    <source>
        <dbReference type="Proteomes" id="UP001319874"/>
    </source>
</evidence>